<dbReference type="Proteomes" id="UP001165186">
    <property type="component" value="Unassembled WGS sequence"/>
</dbReference>
<comment type="caution">
    <text evidence="1">The sequence shown here is derived from an EMBL/GenBank/DDBJ whole genome shotgun (WGS) entry which is preliminary data.</text>
</comment>
<proteinExistence type="predicted"/>
<evidence type="ECO:0000313" key="2">
    <source>
        <dbReference type="Proteomes" id="UP001165186"/>
    </source>
</evidence>
<reference evidence="1" key="1">
    <citation type="submission" date="2024-09" db="EMBL/GenBank/DDBJ databases">
        <title>Draft Genome Sequences of Neofusicoccum parvum.</title>
        <authorList>
            <person name="Ashida A."/>
            <person name="Camagna M."/>
            <person name="Tanaka A."/>
            <person name="Takemoto D."/>
        </authorList>
    </citation>
    <scope>NUCLEOTIDE SEQUENCE</scope>
    <source>
        <strain evidence="1">PPO83</strain>
    </source>
</reference>
<protein>
    <submittedName>
        <fullName evidence="1">Uncharacterized protein</fullName>
    </submittedName>
</protein>
<dbReference type="EMBL" id="BSXG01000019">
    <property type="protein sequence ID" value="GME25315.1"/>
    <property type="molecule type" value="Genomic_DNA"/>
</dbReference>
<keyword evidence="2" id="KW-1185">Reference proteome</keyword>
<name>A0ACB5RXV1_9PEZI</name>
<evidence type="ECO:0000313" key="1">
    <source>
        <dbReference type="EMBL" id="GME25315.1"/>
    </source>
</evidence>
<accession>A0ACB5RXV1</accession>
<organism evidence="1 2">
    <name type="scientific">Neofusicoccum parvum</name>
    <dbReference type="NCBI Taxonomy" id="310453"/>
    <lineage>
        <taxon>Eukaryota</taxon>
        <taxon>Fungi</taxon>
        <taxon>Dikarya</taxon>
        <taxon>Ascomycota</taxon>
        <taxon>Pezizomycotina</taxon>
        <taxon>Dothideomycetes</taxon>
        <taxon>Dothideomycetes incertae sedis</taxon>
        <taxon>Botryosphaeriales</taxon>
        <taxon>Botryosphaeriaceae</taxon>
        <taxon>Neofusicoccum</taxon>
    </lineage>
</organism>
<sequence>MPPQPAPSPPTNTPASPHRTASRQTLQLEDAVLRACLVWATRAHFYGRRAAATLTALLQWQRARLRLANHAHGLETQQGGGASACAERRERVSWAAGVEQREGRCSRRFCRPDVRYRPGRYAGELLDTSGKRMSFWRFYDVEEIGWGVKGAGEKRVGARRASV</sequence>
<gene>
    <name evidence="1" type="primary">g550</name>
    <name evidence="1" type="ORF">NpPPO83_00000550</name>
</gene>